<keyword evidence="3" id="KW-1185">Reference proteome</keyword>
<dbReference type="InParanoid" id="A2DVG7"/>
<accession>A2DVG7</accession>
<evidence type="ECO:0000313" key="3">
    <source>
        <dbReference type="Proteomes" id="UP000001542"/>
    </source>
</evidence>
<dbReference type="KEGG" id="tva:4773653"/>
<feature type="compositionally biased region" description="Polar residues" evidence="1">
    <location>
        <begin position="211"/>
        <end position="226"/>
    </location>
</feature>
<feature type="compositionally biased region" description="Basic residues" evidence="1">
    <location>
        <begin position="710"/>
        <end position="720"/>
    </location>
</feature>
<feature type="compositionally biased region" description="Acidic residues" evidence="1">
    <location>
        <begin position="440"/>
        <end position="449"/>
    </location>
</feature>
<evidence type="ECO:0000313" key="2">
    <source>
        <dbReference type="EMBL" id="EAY15646.1"/>
    </source>
</evidence>
<dbReference type="EMBL" id="DS113253">
    <property type="protein sequence ID" value="EAY15646.1"/>
    <property type="molecule type" value="Genomic_DNA"/>
</dbReference>
<reference evidence="2" key="2">
    <citation type="journal article" date="2007" name="Science">
        <title>Draft genome sequence of the sexually transmitted pathogen Trichomonas vaginalis.</title>
        <authorList>
            <person name="Carlton J.M."/>
            <person name="Hirt R.P."/>
            <person name="Silva J.C."/>
            <person name="Delcher A.L."/>
            <person name="Schatz M."/>
            <person name="Zhao Q."/>
            <person name="Wortman J.R."/>
            <person name="Bidwell S.L."/>
            <person name="Alsmark U.C.M."/>
            <person name="Besteiro S."/>
            <person name="Sicheritz-Ponten T."/>
            <person name="Noel C.J."/>
            <person name="Dacks J.B."/>
            <person name="Foster P.G."/>
            <person name="Simillion C."/>
            <person name="Van de Peer Y."/>
            <person name="Miranda-Saavedra D."/>
            <person name="Barton G.J."/>
            <person name="Westrop G.D."/>
            <person name="Mueller S."/>
            <person name="Dessi D."/>
            <person name="Fiori P.L."/>
            <person name="Ren Q."/>
            <person name="Paulsen I."/>
            <person name="Zhang H."/>
            <person name="Bastida-Corcuera F.D."/>
            <person name="Simoes-Barbosa A."/>
            <person name="Brown M.T."/>
            <person name="Hayes R.D."/>
            <person name="Mukherjee M."/>
            <person name="Okumura C.Y."/>
            <person name="Schneider R."/>
            <person name="Smith A.J."/>
            <person name="Vanacova S."/>
            <person name="Villalvazo M."/>
            <person name="Haas B.J."/>
            <person name="Pertea M."/>
            <person name="Feldblyum T.V."/>
            <person name="Utterback T.R."/>
            <person name="Shu C.L."/>
            <person name="Osoegawa K."/>
            <person name="de Jong P.J."/>
            <person name="Hrdy I."/>
            <person name="Horvathova L."/>
            <person name="Zubacova Z."/>
            <person name="Dolezal P."/>
            <person name="Malik S.B."/>
            <person name="Logsdon J.M. Jr."/>
            <person name="Henze K."/>
            <person name="Gupta A."/>
            <person name="Wang C.C."/>
            <person name="Dunne R.L."/>
            <person name="Upcroft J.A."/>
            <person name="Upcroft P."/>
            <person name="White O."/>
            <person name="Salzberg S.L."/>
            <person name="Tang P."/>
            <person name="Chiu C.-H."/>
            <person name="Lee Y.-S."/>
            <person name="Embley T.M."/>
            <person name="Coombs G.H."/>
            <person name="Mottram J.C."/>
            <person name="Tachezy J."/>
            <person name="Fraser-Liggett C.M."/>
            <person name="Johnson P.J."/>
        </authorList>
    </citation>
    <scope>NUCLEOTIDE SEQUENCE [LARGE SCALE GENOMIC DNA]</scope>
    <source>
        <strain evidence="2">G3</strain>
    </source>
</reference>
<dbReference type="VEuPathDB" id="TrichDB:TVAG_209250"/>
<feature type="region of interest" description="Disordered" evidence="1">
    <location>
        <begin position="421"/>
        <end position="493"/>
    </location>
</feature>
<feature type="compositionally biased region" description="Basic residues" evidence="1">
    <location>
        <begin position="358"/>
        <end position="367"/>
    </location>
</feature>
<feature type="compositionally biased region" description="Basic and acidic residues" evidence="1">
    <location>
        <begin position="244"/>
        <end position="254"/>
    </location>
</feature>
<protein>
    <submittedName>
        <fullName evidence="2">Uncharacterized protein</fullName>
    </submittedName>
</protein>
<feature type="region of interest" description="Disordered" evidence="1">
    <location>
        <begin position="546"/>
        <end position="568"/>
    </location>
</feature>
<feature type="compositionally biased region" description="Basic and acidic residues" evidence="1">
    <location>
        <begin position="269"/>
        <end position="282"/>
    </location>
</feature>
<feature type="compositionally biased region" description="Basic and acidic residues" evidence="1">
    <location>
        <begin position="368"/>
        <end position="405"/>
    </location>
</feature>
<reference evidence="2" key="1">
    <citation type="submission" date="2006-10" db="EMBL/GenBank/DDBJ databases">
        <authorList>
            <person name="Amadeo P."/>
            <person name="Zhao Q."/>
            <person name="Wortman J."/>
            <person name="Fraser-Liggett C."/>
            <person name="Carlton J."/>
        </authorList>
    </citation>
    <scope>NUCLEOTIDE SEQUENCE</scope>
    <source>
        <strain evidence="2">G3</strain>
    </source>
</reference>
<feature type="compositionally biased region" description="Low complexity" evidence="1">
    <location>
        <begin position="149"/>
        <end position="183"/>
    </location>
</feature>
<proteinExistence type="predicted"/>
<feature type="region of interest" description="Disordered" evidence="1">
    <location>
        <begin position="1"/>
        <end position="407"/>
    </location>
</feature>
<dbReference type="AlphaFoldDB" id="A2DVG7"/>
<name>A2DVG7_TRIV3</name>
<feature type="compositionally biased region" description="Basic and acidic residues" evidence="1">
    <location>
        <begin position="424"/>
        <end position="439"/>
    </location>
</feature>
<dbReference type="Proteomes" id="UP000001542">
    <property type="component" value="Unassembled WGS sequence"/>
</dbReference>
<dbReference type="VEuPathDB" id="TrichDB:TVAGG3_0335620"/>
<feature type="compositionally biased region" description="Basic and acidic residues" evidence="1">
    <location>
        <begin position="1"/>
        <end position="18"/>
    </location>
</feature>
<organism evidence="2 3">
    <name type="scientific">Trichomonas vaginalis (strain ATCC PRA-98 / G3)</name>
    <dbReference type="NCBI Taxonomy" id="412133"/>
    <lineage>
        <taxon>Eukaryota</taxon>
        <taxon>Metamonada</taxon>
        <taxon>Parabasalia</taxon>
        <taxon>Trichomonadida</taxon>
        <taxon>Trichomonadidae</taxon>
        <taxon>Trichomonas</taxon>
    </lineage>
</organism>
<feature type="region of interest" description="Disordered" evidence="1">
    <location>
        <begin position="697"/>
        <end position="731"/>
    </location>
</feature>
<feature type="compositionally biased region" description="Polar residues" evidence="1">
    <location>
        <begin position="450"/>
        <end position="459"/>
    </location>
</feature>
<feature type="region of interest" description="Disordered" evidence="1">
    <location>
        <begin position="584"/>
        <end position="605"/>
    </location>
</feature>
<feature type="compositionally biased region" description="Low complexity" evidence="1">
    <location>
        <begin position="108"/>
        <end position="120"/>
    </location>
</feature>
<sequence length="731" mass="83595">MSQKEESQSKSKSSKSDASEAANSNASGPQSRIETEINSEYYEEEEVKEAESYAQKKSFKQKKPPLSDMDSSDNIIFMNQKSEDDSEHSSPGTSVEDPKFIPQPPSLAPSSSSSTAPSSPKEINPKSSFSSSASRPHPIAQSEEKSEVSESQSISLQSVHSMKPKSSVNKYSVPESSSSSDSSENADSDDNHEFEIESPPPAKKVIDSRSIKSTASNGSRKLNAQQVMKFKDPIKELSDEEDEEKKKAKQDKSKKSPIKGPKINYRMKFAQDRDVSEIEEPRKRSKFLLDESDDDYQPPKKIGGEFDSSTVDFCNRVRAPDKSESLSSKKSKSESSGIYTFNKPKDLFASDDESSSKSSKKPLNKHKFLNEDDRTPYHSKKMTNEQKLKKKLADARGDNRKYLKDEDLDFLDQQKVKVIYVSPKKQEESKESSSNHQEEEPSYEEEDIQEPSQSKSSTLDTEHKEIMQPKSPFLQRDFSSQLDSEPEVFRRKNRHRIPQRKVIRVVETDDQAYERMLLEKVSNRQIPSITGTYYERTMKGRIENYESESELERKEKLRLEQEEEERKRLEAEKLKEQKRKIRLGILSSSTEDQPAEENENVKERDVEIIQDNLSQISEDSSVVRRREELMKMNLDSTSSSSTISSYKREGVRKGVFLEDSDDDNGKRRWYPNYEDDPIEDSRIYRYTQKKAIKIVKQDFNENESSTSKSIKSKSKSKSSAKNKYSVASDSD</sequence>
<dbReference type="VEuPathDB" id="TrichDB:TVAGG3_0335630"/>
<evidence type="ECO:0000256" key="1">
    <source>
        <dbReference type="SAM" id="MobiDB-lite"/>
    </source>
</evidence>
<gene>
    <name evidence="2" type="ORF">TVAG_209250</name>
</gene>